<proteinExistence type="predicted"/>
<gene>
    <name evidence="1" type="ORF">L6452_11486</name>
</gene>
<name>A0ACB9DP49_ARCLA</name>
<protein>
    <submittedName>
        <fullName evidence="1">Uncharacterized protein</fullName>
    </submittedName>
</protein>
<reference evidence="2" key="1">
    <citation type="journal article" date="2022" name="Mol. Ecol. Resour.">
        <title>The genomes of chicory, endive, great burdock and yacon provide insights into Asteraceae palaeo-polyploidization history and plant inulin production.</title>
        <authorList>
            <person name="Fan W."/>
            <person name="Wang S."/>
            <person name="Wang H."/>
            <person name="Wang A."/>
            <person name="Jiang F."/>
            <person name="Liu H."/>
            <person name="Zhao H."/>
            <person name="Xu D."/>
            <person name="Zhang Y."/>
        </authorList>
    </citation>
    <scope>NUCLEOTIDE SEQUENCE [LARGE SCALE GENOMIC DNA]</scope>
    <source>
        <strain evidence="2">cv. Niubang</strain>
    </source>
</reference>
<sequence length="103" mass="11783">MDRLLPLVSLHRSATRPLPLVSLHFSYCYDEGKKRGIASLRWGRKSGVAMVLPEKWPKIRKKQLPNEKDDGCLAVVTNIANDHEQNVQRMCKSPPRSVLHRLV</sequence>
<comment type="caution">
    <text evidence="1">The sequence shown here is derived from an EMBL/GenBank/DDBJ whole genome shotgun (WGS) entry which is preliminary data.</text>
</comment>
<dbReference type="Proteomes" id="UP001055879">
    <property type="component" value="Linkage Group LG03"/>
</dbReference>
<reference evidence="1 2" key="2">
    <citation type="journal article" date="2022" name="Mol. Ecol. Resour.">
        <title>The genomes of chicory, endive, great burdock and yacon provide insights into Asteraceae paleo-polyploidization history and plant inulin production.</title>
        <authorList>
            <person name="Fan W."/>
            <person name="Wang S."/>
            <person name="Wang H."/>
            <person name="Wang A."/>
            <person name="Jiang F."/>
            <person name="Liu H."/>
            <person name="Zhao H."/>
            <person name="Xu D."/>
            <person name="Zhang Y."/>
        </authorList>
    </citation>
    <scope>NUCLEOTIDE SEQUENCE [LARGE SCALE GENOMIC DNA]</scope>
    <source>
        <strain evidence="2">cv. Niubang</strain>
    </source>
</reference>
<accession>A0ACB9DP49</accession>
<keyword evidence="2" id="KW-1185">Reference proteome</keyword>
<organism evidence="1 2">
    <name type="scientific">Arctium lappa</name>
    <name type="common">Greater burdock</name>
    <name type="synonym">Lappa major</name>
    <dbReference type="NCBI Taxonomy" id="4217"/>
    <lineage>
        <taxon>Eukaryota</taxon>
        <taxon>Viridiplantae</taxon>
        <taxon>Streptophyta</taxon>
        <taxon>Embryophyta</taxon>
        <taxon>Tracheophyta</taxon>
        <taxon>Spermatophyta</taxon>
        <taxon>Magnoliopsida</taxon>
        <taxon>eudicotyledons</taxon>
        <taxon>Gunneridae</taxon>
        <taxon>Pentapetalae</taxon>
        <taxon>asterids</taxon>
        <taxon>campanulids</taxon>
        <taxon>Asterales</taxon>
        <taxon>Asteraceae</taxon>
        <taxon>Carduoideae</taxon>
        <taxon>Cardueae</taxon>
        <taxon>Arctiinae</taxon>
        <taxon>Arctium</taxon>
    </lineage>
</organism>
<evidence type="ECO:0000313" key="1">
    <source>
        <dbReference type="EMBL" id="KAI3748429.1"/>
    </source>
</evidence>
<evidence type="ECO:0000313" key="2">
    <source>
        <dbReference type="Proteomes" id="UP001055879"/>
    </source>
</evidence>
<dbReference type="EMBL" id="CM042049">
    <property type="protein sequence ID" value="KAI3748429.1"/>
    <property type="molecule type" value="Genomic_DNA"/>
</dbReference>